<dbReference type="InterPro" id="IPR007197">
    <property type="entry name" value="rSAM"/>
</dbReference>
<dbReference type="EMBL" id="JAESWA010000017">
    <property type="protein sequence ID" value="MBL4931123.1"/>
    <property type="molecule type" value="Genomic_DNA"/>
</dbReference>
<dbReference type="SMART" id="SM00729">
    <property type="entry name" value="Elp3"/>
    <property type="match status" value="1"/>
</dbReference>
<dbReference type="GO" id="GO:0051539">
    <property type="term" value="F:4 iron, 4 sulfur cluster binding"/>
    <property type="evidence" value="ECO:0007669"/>
    <property type="project" value="TreeGrafter"/>
</dbReference>
<name>A0A937K433_9CLOT</name>
<accession>A0A937K433</accession>
<evidence type="ECO:0000259" key="1">
    <source>
        <dbReference type="PROSITE" id="PS51918"/>
    </source>
</evidence>
<feature type="domain" description="Radical SAM core" evidence="1">
    <location>
        <begin position="140"/>
        <end position="381"/>
    </location>
</feature>
<dbReference type="InterPro" id="IPR023995">
    <property type="entry name" value="HemZ"/>
</dbReference>
<sequence>MILNITLSDENLRYDVYQMFNIFFPLEDIKINRADDFDYKITIKDSLLIIENKEVLREVSLEEDGKESVKRELFKLLSELTKDYYPWGTLIGIRPSKIALSLLNEGKSKEEIREYFKNKYLTSKEKSDLCIEIAEREKGFVDVKKEKISIYIGMAFCPTRCLYCSFASNPIAGAKKQVEPYISALKKEIDAMSKYISSKQLEVNTVYFGGGTPTSVDNEEFEGLMAEIYNNLIEPFNPIEYTVECGRPDSITKEKLETMKRYRVDRISINPQSMNDVTLKNIGRGHTKEQVINKFNLARSLGFDNINMDIIVGLPGEGIDEINNTFIDILKLKPESLTVHGMSIKRASRLHEELILGKKLYRPAQDELNRMYEKTRELAMDLKMEPYYMYRQKNMVGNMENVGYSLSNKECIYNMLMIEDTETIIAIGADAVSKVVFHDENRIERFGNVKDVKEYVNRIDEMIQGKIDLLDTLYE</sequence>
<dbReference type="NCBIfam" id="TIGR03994">
    <property type="entry name" value="rSAM_HemZ"/>
    <property type="match status" value="1"/>
</dbReference>
<evidence type="ECO:0000313" key="2">
    <source>
        <dbReference type="EMBL" id="MBL4931123.1"/>
    </source>
</evidence>
<dbReference type="InterPro" id="IPR023404">
    <property type="entry name" value="rSAM_horseshoe"/>
</dbReference>
<gene>
    <name evidence="2" type="ORF">JK634_04840</name>
</gene>
<dbReference type="SFLD" id="SFLDG01082">
    <property type="entry name" value="B12-binding_domain_containing"/>
    <property type="match status" value="1"/>
</dbReference>
<dbReference type="Proteomes" id="UP000623681">
    <property type="component" value="Unassembled WGS sequence"/>
</dbReference>
<dbReference type="GO" id="GO:0005737">
    <property type="term" value="C:cytoplasm"/>
    <property type="evidence" value="ECO:0007669"/>
    <property type="project" value="TreeGrafter"/>
</dbReference>
<dbReference type="GO" id="GO:0006779">
    <property type="term" value="P:porphyrin-containing compound biosynthetic process"/>
    <property type="evidence" value="ECO:0007669"/>
    <property type="project" value="TreeGrafter"/>
</dbReference>
<dbReference type="Pfam" id="PF04055">
    <property type="entry name" value="Radical_SAM"/>
    <property type="match status" value="1"/>
</dbReference>
<dbReference type="SFLD" id="SFLDS00029">
    <property type="entry name" value="Radical_SAM"/>
    <property type="match status" value="1"/>
</dbReference>
<dbReference type="PANTHER" id="PTHR13932">
    <property type="entry name" value="COPROPORPHYRINIGEN III OXIDASE"/>
    <property type="match status" value="1"/>
</dbReference>
<dbReference type="SUPFAM" id="SSF102114">
    <property type="entry name" value="Radical SAM enzymes"/>
    <property type="match status" value="1"/>
</dbReference>
<dbReference type="NCBIfam" id="NF006060">
    <property type="entry name" value="PRK08207.1-3"/>
    <property type="match status" value="1"/>
</dbReference>
<organism evidence="2 3">
    <name type="scientific">Clostridium paridis</name>
    <dbReference type="NCBI Taxonomy" id="2803863"/>
    <lineage>
        <taxon>Bacteria</taxon>
        <taxon>Bacillati</taxon>
        <taxon>Bacillota</taxon>
        <taxon>Clostridia</taxon>
        <taxon>Eubacteriales</taxon>
        <taxon>Clostridiaceae</taxon>
        <taxon>Clostridium</taxon>
    </lineage>
</organism>
<reference evidence="2" key="1">
    <citation type="submission" date="2021-01" db="EMBL/GenBank/DDBJ databases">
        <title>Genome public.</title>
        <authorList>
            <person name="Liu C."/>
            <person name="Sun Q."/>
        </authorList>
    </citation>
    <scope>NUCLEOTIDE SEQUENCE</scope>
    <source>
        <strain evidence="2">YIM B02565</strain>
    </source>
</reference>
<dbReference type="Gene3D" id="3.80.30.20">
    <property type="entry name" value="tm_1862 like domain"/>
    <property type="match status" value="1"/>
</dbReference>
<dbReference type="AlphaFoldDB" id="A0A937K433"/>
<evidence type="ECO:0000313" key="3">
    <source>
        <dbReference type="Proteomes" id="UP000623681"/>
    </source>
</evidence>
<comment type="caution">
    <text evidence="2">The sequence shown here is derived from an EMBL/GenBank/DDBJ whole genome shotgun (WGS) entry which is preliminary data.</text>
</comment>
<proteinExistence type="predicted"/>
<dbReference type="CDD" id="cd01335">
    <property type="entry name" value="Radical_SAM"/>
    <property type="match status" value="1"/>
</dbReference>
<dbReference type="PROSITE" id="PS51918">
    <property type="entry name" value="RADICAL_SAM"/>
    <property type="match status" value="1"/>
</dbReference>
<dbReference type="InterPro" id="IPR058240">
    <property type="entry name" value="rSAM_sf"/>
</dbReference>
<dbReference type="InterPro" id="IPR034505">
    <property type="entry name" value="Coproporphyrinogen-III_oxidase"/>
</dbReference>
<keyword evidence="3" id="KW-1185">Reference proteome</keyword>
<protein>
    <submittedName>
        <fullName evidence="2">Coproporphyrinogen III oxidase</fullName>
    </submittedName>
</protein>
<dbReference type="InterPro" id="IPR006638">
    <property type="entry name" value="Elp3/MiaA/NifB-like_rSAM"/>
</dbReference>
<dbReference type="PANTHER" id="PTHR13932:SF1">
    <property type="entry name" value="OXYGEN-INDEPENDENT COPROPORPHYRINOGEN-III OXIDASE-LIKE PROTEIN HEMZ"/>
    <property type="match status" value="1"/>
</dbReference>
<dbReference type="SFLD" id="SFLDG01065">
    <property type="entry name" value="anaerobic_coproporphyrinogen-I"/>
    <property type="match status" value="1"/>
</dbReference>
<dbReference type="GO" id="GO:0003824">
    <property type="term" value="F:catalytic activity"/>
    <property type="evidence" value="ECO:0007669"/>
    <property type="project" value="InterPro"/>
</dbReference>
<dbReference type="SFLD" id="SFLDF00310">
    <property type="entry name" value="oxygen-independent_coproporphy"/>
    <property type="match status" value="1"/>
</dbReference>
<dbReference type="RefSeq" id="WP_202766612.1">
    <property type="nucleotide sequence ID" value="NZ_JAESWA010000017.1"/>
</dbReference>